<protein>
    <recommendedName>
        <fullName evidence="3">Endonuclease/exonuclease/phosphatase domain-containing protein</fullName>
    </recommendedName>
</protein>
<dbReference type="Proteomes" id="UP000694421">
    <property type="component" value="Unplaced"/>
</dbReference>
<dbReference type="Gene3D" id="3.60.10.10">
    <property type="entry name" value="Endonuclease/exonuclease/phosphatase"/>
    <property type="match status" value="1"/>
</dbReference>
<sequence>MKDPKDRFLFIDGSLYGHSITLANVYGPNSDQINFLHNIFQKLTSFSSGDILLAGDLNTVVANHIDRSRLKVVKNKNRTKDAQKLFDKFGLTDSFRSMHPSSHEYSFYSAQF</sequence>
<accession>A0A8D0KMH1</accession>
<dbReference type="SUPFAM" id="SSF56219">
    <property type="entry name" value="DNase I-like"/>
    <property type="match status" value="1"/>
</dbReference>
<keyword evidence="2" id="KW-1185">Reference proteome</keyword>
<dbReference type="Ensembl" id="ENSSMRT00000031252.1">
    <property type="protein sequence ID" value="ENSSMRP00000026754.1"/>
    <property type="gene ID" value="ENSSMRG00000020641.1"/>
</dbReference>
<dbReference type="OMA" id="ANHIDRS"/>
<evidence type="ECO:0000313" key="1">
    <source>
        <dbReference type="Ensembl" id="ENSSMRP00000026754.1"/>
    </source>
</evidence>
<reference evidence="1" key="1">
    <citation type="submission" date="2025-08" db="UniProtKB">
        <authorList>
            <consortium name="Ensembl"/>
        </authorList>
    </citation>
    <scope>IDENTIFICATION</scope>
</reference>
<name>A0A8D0KMH1_SALMN</name>
<reference evidence="1" key="2">
    <citation type="submission" date="2025-09" db="UniProtKB">
        <authorList>
            <consortium name="Ensembl"/>
        </authorList>
    </citation>
    <scope>IDENTIFICATION</scope>
</reference>
<proteinExistence type="predicted"/>
<evidence type="ECO:0000313" key="2">
    <source>
        <dbReference type="Proteomes" id="UP000694421"/>
    </source>
</evidence>
<dbReference type="InterPro" id="IPR036691">
    <property type="entry name" value="Endo/exonu/phosph_ase_sf"/>
</dbReference>
<organism evidence="1 2">
    <name type="scientific">Salvator merianae</name>
    <name type="common">Argentine black and white tegu</name>
    <name type="synonym">Tupinambis merianae</name>
    <dbReference type="NCBI Taxonomy" id="96440"/>
    <lineage>
        <taxon>Eukaryota</taxon>
        <taxon>Metazoa</taxon>
        <taxon>Chordata</taxon>
        <taxon>Craniata</taxon>
        <taxon>Vertebrata</taxon>
        <taxon>Euteleostomi</taxon>
        <taxon>Lepidosauria</taxon>
        <taxon>Squamata</taxon>
        <taxon>Bifurcata</taxon>
        <taxon>Unidentata</taxon>
        <taxon>Episquamata</taxon>
        <taxon>Laterata</taxon>
        <taxon>Teiioidea</taxon>
        <taxon>Teiidae</taxon>
        <taxon>Salvator</taxon>
    </lineage>
</organism>
<evidence type="ECO:0008006" key="3">
    <source>
        <dbReference type="Google" id="ProtNLM"/>
    </source>
</evidence>
<dbReference type="AlphaFoldDB" id="A0A8D0KMH1"/>